<feature type="domain" description="Transglycosylase SLT" evidence="3">
    <location>
        <begin position="495"/>
        <end position="586"/>
    </location>
</feature>
<dbReference type="Gene3D" id="1.10.530.10">
    <property type="match status" value="1"/>
</dbReference>
<dbReference type="SUPFAM" id="SSF53955">
    <property type="entry name" value="Lysozyme-like"/>
    <property type="match status" value="1"/>
</dbReference>
<protein>
    <submittedName>
        <fullName evidence="4">Lytic transglycosylase domain-containing protein</fullName>
    </submittedName>
</protein>
<evidence type="ECO:0000256" key="2">
    <source>
        <dbReference type="SAM" id="MobiDB-lite"/>
    </source>
</evidence>
<gene>
    <name evidence="4" type="ORF">L5014_06585</name>
</gene>
<dbReference type="InterPro" id="IPR008258">
    <property type="entry name" value="Transglycosylase_SLT_dom_1"/>
</dbReference>
<evidence type="ECO:0000259" key="3">
    <source>
        <dbReference type="Pfam" id="PF01464"/>
    </source>
</evidence>
<dbReference type="RefSeq" id="WP_238462769.1">
    <property type="nucleotide sequence ID" value="NZ_JAKLJA010000003.1"/>
</dbReference>
<feature type="region of interest" description="Disordered" evidence="2">
    <location>
        <begin position="623"/>
        <end position="642"/>
    </location>
</feature>
<keyword evidence="5" id="KW-1185">Reference proteome</keyword>
<dbReference type="AlphaFoldDB" id="A0A9X1RKZ0"/>
<comment type="similarity">
    <text evidence="1">Belongs to the transglycosylase Slt family.</text>
</comment>
<dbReference type="GO" id="GO:0016020">
    <property type="term" value="C:membrane"/>
    <property type="evidence" value="ECO:0007669"/>
    <property type="project" value="InterPro"/>
</dbReference>
<evidence type="ECO:0000313" key="5">
    <source>
        <dbReference type="Proteomes" id="UP001139308"/>
    </source>
</evidence>
<evidence type="ECO:0000256" key="1">
    <source>
        <dbReference type="ARBA" id="ARBA00007734"/>
    </source>
</evidence>
<dbReference type="PANTHER" id="PTHR37423">
    <property type="entry name" value="SOLUBLE LYTIC MUREIN TRANSGLYCOSYLASE-RELATED"/>
    <property type="match status" value="1"/>
</dbReference>
<accession>A0A9X1RKZ0</accession>
<sequence>MATIIDSLVVLLGLDPNGYKQGAKEAEKAGKQLATSQEVANKKVTESTKKASAEQIAQMKKAEDAAKQLAEGYGKARLELIGMATGVLTSTGLGAFITKTVGGLTQLSYASKNLGMGARELDAWHLAVQKFGGTDGDFDKFAARVKKFKADYEQNRLELEDRQFVATLHQQFQVNPDMVKAGDVNAVMQQIAKSQQGLSPLNSSTNLRRLGIDDSMIRLLQQGADGVQALYNEEYQLSQVTDENAAKAAKAEQTWRQFHNTLSEIGVTLASDIEPALEQVNTLLDRFGTWSAANPQAAAAIGIGGSVATAAAGSAAIAGAARALFGGAGAAARVGGSAAPVVAAGTGGWTLGSFMRPYYDEYVRKVSGGDRWSLNDFLTGTHRLALKDTGGYRQDELDSVKTGGGAKLSADAQRRLAAAHELNDAARSQRVASKAMDDSTRAQRESTKVLLDVAKEFANALSTNADAAESHAEAPHGINGRVREWSTKLDFAGLEKQYGLPAGLLSSLAQQESAGNAKAVSRAGAAGLFQFMPATAREYGIDPMDPAQSSKAAARKMAGLMKHYRGDLSMALSAYNWGEGNLDRKGMARAPAETLAYAPSIMGRIGGRGIPSMASMIEAATRAQSSTSTTTNNNSSETHIGQITVVSPDTSDGKKVAADMKDAINRNGLVLGASYGVS</sequence>
<name>A0A9X1RKZ0_9BURK</name>
<dbReference type="EMBL" id="JAKLJA010000003">
    <property type="protein sequence ID" value="MCG5073035.1"/>
    <property type="molecule type" value="Genomic_DNA"/>
</dbReference>
<dbReference type="InterPro" id="IPR000189">
    <property type="entry name" value="Transglyc_AS"/>
</dbReference>
<organism evidence="4 5">
    <name type="scientific">Paraburkholderia tagetis</name>
    <dbReference type="NCBI Taxonomy" id="2913261"/>
    <lineage>
        <taxon>Bacteria</taxon>
        <taxon>Pseudomonadati</taxon>
        <taxon>Pseudomonadota</taxon>
        <taxon>Betaproteobacteria</taxon>
        <taxon>Burkholderiales</taxon>
        <taxon>Burkholderiaceae</taxon>
        <taxon>Paraburkholderia</taxon>
    </lineage>
</organism>
<comment type="caution">
    <text evidence="4">The sequence shown here is derived from an EMBL/GenBank/DDBJ whole genome shotgun (WGS) entry which is preliminary data.</text>
</comment>
<dbReference type="GO" id="GO:0008933">
    <property type="term" value="F:peptidoglycan lytic transglycosylase activity"/>
    <property type="evidence" value="ECO:0007669"/>
    <property type="project" value="InterPro"/>
</dbReference>
<proteinExistence type="inferred from homology"/>
<dbReference type="GO" id="GO:0000270">
    <property type="term" value="P:peptidoglycan metabolic process"/>
    <property type="evidence" value="ECO:0007669"/>
    <property type="project" value="InterPro"/>
</dbReference>
<dbReference type="PROSITE" id="PS00922">
    <property type="entry name" value="TRANSGLYCOSYLASE"/>
    <property type="match status" value="1"/>
</dbReference>
<dbReference type="InterPro" id="IPR023346">
    <property type="entry name" value="Lysozyme-like_dom_sf"/>
</dbReference>
<dbReference type="CDD" id="cd00254">
    <property type="entry name" value="LT-like"/>
    <property type="match status" value="1"/>
</dbReference>
<dbReference type="Pfam" id="PF01464">
    <property type="entry name" value="SLT"/>
    <property type="match status" value="1"/>
</dbReference>
<reference evidence="4" key="1">
    <citation type="submission" date="2022-01" db="EMBL/GenBank/DDBJ databases">
        <title>Genome sequence and assembly of Parabukholderia sp. RG36.</title>
        <authorList>
            <person name="Chhetri G."/>
        </authorList>
    </citation>
    <scope>NUCLEOTIDE SEQUENCE</scope>
    <source>
        <strain evidence="4">RG36</strain>
    </source>
</reference>
<feature type="compositionally biased region" description="Low complexity" evidence="2">
    <location>
        <begin position="625"/>
        <end position="638"/>
    </location>
</feature>
<dbReference type="Proteomes" id="UP001139308">
    <property type="component" value="Unassembled WGS sequence"/>
</dbReference>
<dbReference type="PANTHER" id="PTHR37423:SF2">
    <property type="entry name" value="MEMBRANE-BOUND LYTIC MUREIN TRANSGLYCOSYLASE C"/>
    <property type="match status" value="1"/>
</dbReference>
<evidence type="ECO:0000313" key="4">
    <source>
        <dbReference type="EMBL" id="MCG5073035.1"/>
    </source>
</evidence>